<dbReference type="InterPro" id="IPR037401">
    <property type="entry name" value="SnoaL-like"/>
</dbReference>
<organism evidence="2 3">
    <name type="scientific">Bacillus suaedaesalsae</name>
    <dbReference type="NCBI Taxonomy" id="2810349"/>
    <lineage>
        <taxon>Bacteria</taxon>
        <taxon>Bacillati</taxon>
        <taxon>Bacillota</taxon>
        <taxon>Bacilli</taxon>
        <taxon>Bacillales</taxon>
        <taxon>Bacillaceae</taxon>
        <taxon>Bacillus</taxon>
    </lineage>
</organism>
<dbReference type="Pfam" id="PF12680">
    <property type="entry name" value="SnoaL_2"/>
    <property type="match status" value="1"/>
</dbReference>
<gene>
    <name evidence="2" type="ORF">JR050_17555</name>
</gene>
<evidence type="ECO:0000313" key="2">
    <source>
        <dbReference type="EMBL" id="MBM6619471.1"/>
    </source>
</evidence>
<dbReference type="Proteomes" id="UP001518925">
    <property type="component" value="Unassembled WGS sequence"/>
</dbReference>
<dbReference type="EMBL" id="JAFELM010000043">
    <property type="protein sequence ID" value="MBM6619471.1"/>
    <property type="molecule type" value="Genomic_DNA"/>
</dbReference>
<proteinExistence type="predicted"/>
<comment type="caution">
    <text evidence="2">The sequence shown here is derived from an EMBL/GenBank/DDBJ whole genome shotgun (WGS) entry which is preliminary data.</text>
</comment>
<keyword evidence="3" id="KW-1185">Reference proteome</keyword>
<reference evidence="2 3" key="1">
    <citation type="submission" date="2021-02" db="EMBL/GenBank/DDBJ databases">
        <title>Bacillus sp. RD4P76, an endophyte from a halophyte.</title>
        <authorList>
            <person name="Sun J.-Q."/>
        </authorList>
    </citation>
    <scope>NUCLEOTIDE SEQUENCE [LARGE SCALE GENOMIC DNA]</scope>
    <source>
        <strain evidence="2 3">RD4P76</strain>
    </source>
</reference>
<dbReference type="Gene3D" id="3.10.450.50">
    <property type="match status" value="1"/>
</dbReference>
<feature type="domain" description="SnoaL-like" evidence="1">
    <location>
        <begin position="9"/>
        <end position="107"/>
    </location>
</feature>
<dbReference type="RefSeq" id="WP_204204939.1">
    <property type="nucleotide sequence ID" value="NZ_JAFELM010000043.1"/>
</dbReference>
<name>A0ABS2DM35_9BACI</name>
<dbReference type="InterPro" id="IPR008317">
    <property type="entry name" value="UCP030561"/>
</dbReference>
<dbReference type="InterPro" id="IPR032710">
    <property type="entry name" value="NTF2-like_dom_sf"/>
</dbReference>
<evidence type="ECO:0000259" key="1">
    <source>
        <dbReference type="Pfam" id="PF12680"/>
    </source>
</evidence>
<dbReference type="PIRSF" id="PIRSF030561">
    <property type="entry name" value="UCP030561"/>
    <property type="match status" value="1"/>
</dbReference>
<sequence>MYTPEQLAQKQLDAYNRQDIDEFVSVYADDIVVMDFPSNNITLLGKEEFRTRYHNLFLQNPNQHAELKHRLVKGNIVIDHEYVTGRENGINTEAIAMYEVNHTHIRRVWFVK</sequence>
<dbReference type="SUPFAM" id="SSF54427">
    <property type="entry name" value="NTF2-like"/>
    <property type="match status" value="1"/>
</dbReference>
<protein>
    <submittedName>
        <fullName evidence="2">Nuclear transport factor 2 family protein</fullName>
    </submittedName>
</protein>
<evidence type="ECO:0000313" key="3">
    <source>
        <dbReference type="Proteomes" id="UP001518925"/>
    </source>
</evidence>
<accession>A0ABS2DM35</accession>